<evidence type="ECO:0000313" key="2">
    <source>
        <dbReference type="Proteomes" id="UP000248257"/>
    </source>
</evidence>
<dbReference type="Gene3D" id="3.40.50.1240">
    <property type="entry name" value="Phosphoglycerate mutase-like"/>
    <property type="match status" value="1"/>
</dbReference>
<proteinExistence type="predicted"/>
<dbReference type="AlphaFoldDB" id="A0A318PP97"/>
<sequence length="173" mass="18871">MPRQLVLMRHAQAAPAAFGDIGPQADFNRALTPHGRDSARAQGAWLRARAFAPQLVLISPARRTVETLAALGSFYGDQKPDIRYVNELYEATAETVRDMLYAITDKTSNIMVLGHNPALGALVFGWGARHCPPTLEGAMQRGFPPASIACFTAEKPWNSATDREIHLNALSCQ</sequence>
<dbReference type="SMART" id="SM00855">
    <property type="entry name" value="PGAM"/>
    <property type="match status" value="1"/>
</dbReference>
<dbReference type="RefSeq" id="WP_061273263.1">
    <property type="nucleotide sequence ID" value="NZ_CBCRXN010000003.1"/>
</dbReference>
<dbReference type="OrthoDB" id="9810154at2"/>
<dbReference type="Pfam" id="PF00300">
    <property type="entry name" value="His_Phos_1"/>
    <property type="match status" value="1"/>
</dbReference>
<protein>
    <submittedName>
        <fullName evidence="1">Phosphohistidine phosphatase</fullName>
    </submittedName>
</protein>
<keyword evidence="2" id="KW-1185">Reference proteome</keyword>
<reference evidence="1 2" key="1">
    <citation type="submission" date="2017-07" db="EMBL/GenBank/DDBJ databases">
        <title>A draft genome sequence of Komagataeibacter xylinus LMG 1515.</title>
        <authorList>
            <person name="Skraban J."/>
            <person name="Cleenwerck I."/>
            <person name="Vandamme P."/>
            <person name="Trcek J."/>
        </authorList>
    </citation>
    <scope>NUCLEOTIDE SEQUENCE [LARGE SCALE GENOMIC DNA]</scope>
    <source>
        <strain evidence="1 2">LMG 1515</strain>
    </source>
</reference>
<accession>A0A318PP97</accession>
<dbReference type="InterPro" id="IPR029033">
    <property type="entry name" value="His_PPase_superfam"/>
</dbReference>
<name>A0A318PP97_KOMXY</name>
<dbReference type="CDD" id="cd07067">
    <property type="entry name" value="HP_PGM_like"/>
    <property type="match status" value="1"/>
</dbReference>
<gene>
    <name evidence="1" type="ORF">CFR75_06445</name>
</gene>
<organism evidence="1 2">
    <name type="scientific">Komagataeibacter xylinus</name>
    <name type="common">Gluconacetobacter xylinus</name>
    <dbReference type="NCBI Taxonomy" id="28448"/>
    <lineage>
        <taxon>Bacteria</taxon>
        <taxon>Pseudomonadati</taxon>
        <taxon>Pseudomonadota</taxon>
        <taxon>Alphaproteobacteria</taxon>
        <taxon>Acetobacterales</taxon>
        <taxon>Acetobacteraceae</taxon>
        <taxon>Komagataeibacter</taxon>
    </lineage>
</organism>
<dbReference type="Proteomes" id="UP000248257">
    <property type="component" value="Unassembled WGS sequence"/>
</dbReference>
<dbReference type="EMBL" id="NKUC01000009">
    <property type="protein sequence ID" value="PYD57450.1"/>
    <property type="molecule type" value="Genomic_DNA"/>
</dbReference>
<comment type="caution">
    <text evidence="1">The sequence shown here is derived from an EMBL/GenBank/DDBJ whole genome shotgun (WGS) entry which is preliminary data.</text>
</comment>
<dbReference type="STRING" id="1220579.GCA_001571345_01298"/>
<dbReference type="InterPro" id="IPR013078">
    <property type="entry name" value="His_Pase_superF_clade-1"/>
</dbReference>
<dbReference type="SUPFAM" id="SSF53254">
    <property type="entry name" value="Phosphoglycerate mutase-like"/>
    <property type="match status" value="1"/>
</dbReference>
<evidence type="ECO:0000313" key="1">
    <source>
        <dbReference type="EMBL" id="PYD57450.1"/>
    </source>
</evidence>